<dbReference type="EMBL" id="JACSPQ010000009">
    <property type="protein sequence ID" value="MBD8002342.1"/>
    <property type="molecule type" value="Genomic_DNA"/>
</dbReference>
<dbReference type="RefSeq" id="WP_191710268.1">
    <property type="nucleotide sequence ID" value="NZ_JACSPQ010000009.1"/>
</dbReference>
<evidence type="ECO:0000256" key="1">
    <source>
        <dbReference type="SAM" id="MobiDB-lite"/>
    </source>
</evidence>
<comment type="caution">
    <text evidence="2">The sequence shown here is derived from an EMBL/GenBank/DDBJ whole genome shotgun (WGS) entry which is preliminary data.</text>
</comment>
<organism evidence="2 3">
    <name type="scientific">Phocaeicola faecium</name>
    <dbReference type="NCBI Taxonomy" id="2762213"/>
    <lineage>
        <taxon>Bacteria</taxon>
        <taxon>Pseudomonadati</taxon>
        <taxon>Bacteroidota</taxon>
        <taxon>Bacteroidia</taxon>
        <taxon>Bacteroidales</taxon>
        <taxon>Bacteroidaceae</taxon>
        <taxon>Phocaeicola</taxon>
    </lineage>
</organism>
<protein>
    <submittedName>
        <fullName evidence="2">Uncharacterized protein</fullName>
    </submittedName>
</protein>
<keyword evidence="3" id="KW-1185">Reference proteome</keyword>
<dbReference type="Proteomes" id="UP000616346">
    <property type="component" value="Unassembled WGS sequence"/>
</dbReference>
<reference evidence="2 3" key="1">
    <citation type="submission" date="2020-08" db="EMBL/GenBank/DDBJ databases">
        <title>A Genomic Blueprint of the Chicken Gut Microbiome.</title>
        <authorList>
            <person name="Gilroy R."/>
            <person name="Ravi A."/>
            <person name="Getino M."/>
            <person name="Pursley I."/>
            <person name="Horton D.L."/>
            <person name="Alikhan N.-F."/>
            <person name="Baker D."/>
            <person name="Gharbi K."/>
            <person name="Hall N."/>
            <person name="Watson M."/>
            <person name="Adriaenssens E.M."/>
            <person name="Foster-Nyarko E."/>
            <person name="Jarju S."/>
            <person name="Secka A."/>
            <person name="Antonio M."/>
            <person name="Oren A."/>
            <person name="Chaudhuri R."/>
            <person name="La Ragione R.M."/>
            <person name="Hildebrand F."/>
            <person name="Pallen M.J."/>
        </authorList>
    </citation>
    <scope>NUCLEOTIDE SEQUENCE [LARGE SCALE GENOMIC DNA]</scope>
    <source>
        <strain evidence="2 3">Sa1YUN3</strain>
    </source>
</reference>
<evidence type="ECO:0000313" key="3">
    <source>
        <dbReference type="Proteomes" id="UP000616346"/>
    </source>
</evidence>
<gene>
    <name evidence="2" type="ORF">H9626_08980</name>
</gene>
<proteinExistence type="predicted"/>
<accession>A0ABR8VC58</accession>
<sequence>MKPEESTQKKDVREENDALKEEKLTEQEKEQLEGGVKAEDLTSNTQNPDINIVNCHGC</sequence>
<feature type="compositionally biased region" description="Basic and acidic residues" evidence="1">
    <location>
        <begin position="1"/>
        <end position="40"/>
    </location>
</feature>
<name>A0ABR8VC58_9BACT</name>
<feature type="region of interest" description="Disordered" evidence="1">
    <location>
        <begin position="1"/>
        <end position="58"/>
    </location>
</feature>
<evidence type="ECO:0000313" key="2">
    <source>
        <dbReference type="EMBL" id="MBD8002342.1"/>
    </source>
</evidence>